<dbReference type="EMBL" id="JALBCA010000051">
    <property type="protein sequence ID" value="KAI2386123.1"/>
    <property type="molecule type" value="Genomic_DNA"/>
</dbReference>
<name>A0ACB8UVG4_9EURO</name>
<proteinExistence type="predicted"/>
<accession>A0ACB8UVG4</accession>
<gene>
    <name evidence="1" type="ORF">LOY88_003725</name>
</gene>
<organism evidence="1">
    <name type="scientific">Ophidiomyces ophidiicola</name>
    <dbReference type="NCBI Taxonomy" id="1387563"/>
    <lineage>
        <taxon>Eukaryota</taxon>
        <taxon>Fungi</taxon>
        <taxon>Dikarya</taxon>
        <taxon>Ascomycota</taxon>
        <taxon>Pezizomycotina</taxon>
        <taxon>Eurotiomycetes</taxon>
        <taxon>Eurotiomycetidae</taxon>
        <taxon>Onygenales</taxon>
        <taxon>Onygenaceae</taxon>
        <taxon>Ophidiomyces</taxon>
    </lineage>
</organism>
<comment type="caution">
    <text evidence="1">The sequence shown here is derived from an EMBL/GenBank/DDBJ whole genome shotgun (WGS) entry which is preliminary data.</text>
</comment>
<sequence length="229" mass="27556">MGPVKRKAPAQRSRTHWMDMVNRERAPPKPDLKESSKQTMRVMEKNFIKFAQELDPPDPRHWLVNLNLNVVETFLRWYLEIHNVVSLNGFLVRVQYWRIYYFYETSHDFPYTLKNLICGTLKEEYDLQETMRFQLPINADSLLSNLYFDLTISDVWFPTEQQRRQHETVHKMMTATSAQPRTLLVSSGYCRKEKDGLEQRSRWYLYTEANNTLPQIMRDRKEITSQWNQ</sequence>
<evidence type="ECO:0000313" key="1">
    <source>
        <dbReference type="EMBL" id="KAI2386123.1"/>
    </source>
</evidence>
<reference evidence="1" key="1">
    <citation type="journal article" date="2022" name="bioRxiv">
        <title>Population genetic analysis of Ophidiomyces ophidiicola, the causative agent of snake fungal disease, indicates recent introductions to the USA.</title>
        <authorList>
            <person name="Ladner J.T."/>
            <person name="Palmer J.M."/>
            <person name="Ettinger C.L."/>
            <person name="Stajich J.E."/>
            <person name="Farrell T.M."/>
            <person name="Glorioso B.M."/>
            <person name="Lawson B."/>
            <person name="Price S.J."/>
            <person name="Stengle A.G."/>
            <person name="Grear D.A."/>
            <person name="Lorch J.M."/>
        </authorList>
    </citation>
    <scope>NUCLEOTIDE SEQUENCE</scope>
    <source>
        <strain evidence="1">NWHC 24266-5</strain>
    </source>
</reference>
<protein>
    <submittedName>
        <fullName evidence="1">Uncharacterized protein</fullName>
    </submittedName>
</protein>